<proteinExistence type="predicted"/>
<dbReference type="Proteomes" id="UP000218267">
    <property type="component" value="Chromosome"/>
</dbReference>
<dbReference type="Pfam" id="PF25290">
    <property type="entry name" value="CGLA_M"/>
    <property type="match status" value="1"/>
</dbReference>
<evidence type="ECO:0000259" key="3">
    <source>
        <dbReference type="Pfam" id="PF25292"/>
    </source>
</evidence>
<dbReference type="InterPro" id="IPR057420">
    <property type="entry name" value="Beta-prop_CGLA"/>
</dbReference>
<evidence type="ECO:0000313" key="5">
    <source>
        <dbReference type="Proteomes" id="UP000218267"/>
    </source>
</evidence>
<evidence type="ECO:0008006" key="6">
    <source>
        <dbReference type="Google" id="ProtNLM"/>
    </source>
</evidence>
<sequence>MKLRTYTLTIALLLLIGTSLFAERAKEQLSANGITSIETAYTISKVRTAKKDGSTYLLASSYEGTVLAVSYSGKVLWENQLSGFMNHDVWCEDLTNDGSDEILLANADGTIYCLDDKGKLIWSFKKNNAPMYGLCVIRKNNTPYVVCGGFDKNIYYLSAKGELVKEIPSSLYSIEKPWGKKGYKRIPESNNHTANFLRKIKNADGSEQLCVHGIVNSMSASGSLYLFDALEDRPSKIIKLKKGGPFGDLRVVQSGADKRAEILLGSSGAIKNAVIKRVDLESSEQVDLPMSKLANKKVGHFGYRVVQTERISNGEKEFYFCLFGNSIILLTDEFNKEKAEVLKSKFSFNDMWKDESRNLIVLASSQSGGSCIHVIDPTNLKWKKAYRKLTPPGKISSIISNTNVVKEQVADFKRPDWEREPLPVYLMTEKITPSLENMVRDINMNKQSPVFLNGLHMSKIEKWDRSVLGNQVYEAKRDRRKKYVLSSNEVLDFIRPELKDAPGIAYWGGHGNDPFLVSLATQKRIVDEANGKFVVSIYPELEQYDVNFKYVLDNHFYPLAEYYKGKNAKLYIRTKHTFWQTTIYKPLWSRLMSGEFADVFVPSMEETTDKSMELSLASRMGVWASGAVDSWGARCARDNASFDRSRQHSHQMLPNHFLRTLIYNISNGAQYINNFAVDQEYMSLLWDLIAKGALYVPKRDEILSFSPVHLSMKDPDMTFLDEGSNVKWTTFYNQEFEENNAFVFSRLNGTWPGAPLTEWDFSRYAAGAKERRLNFMPTYENGLVLITPVQKGKFFTESKRGQLADHLHPIYKNILKEYITDGRYYYSADGEKKYNADEYYKVIEEDIKKSASLLPLTVSGDVAWVVAQTDSKYLRLTLIDKGYVNPKDRKAIVKFSSIKIKQVKDILSGEMISISDDSTASIEIPCGAFRFIDIELEDSLSADK</sequence>
<dbReference type="RefSeq" id="WP_096430104.1">
    <property type="nucleotide sequence ID" value="NZ_AP018042.1"/>
</dbReference>
<dbReference type="InterPro" id="IPR057422">
    <property type="entry name" value="CGLA_C"/>
</dbReference>
<protein>
    <recommendedName>
        <fullName evidence="6">Lambda-carrageenase</fullName>
    </recommendedName>
</protein>
<dbReference type="InterPro" id="IPR011047">
    <property type="entry name" value="Quinoprotein_ADH-like_sf"/>
</dbReference>
<dbReference type="EMBL" id="AP018042">
    <property type="protein sequence ID" value="BAX81102.1"/>
    <property type="molecule type" value="Genomic_DNA"/>
</dbReference>
<feature type="domain" description="Lambda-carrageenase middle" evidence="1">
    <location>
        <begin position="462"/>
        <end position="830"/>
    </location>
</feature>
<evidence type="ECO:0000259" key="2">
    <source>
        <dbReference type="Pfam" id="PF25291"/>
    </source>
</evidence>
<dbReference type="SUPFAM" id="SSF50998">
    <property type="entry name" value="Quinoprotein alcohol dehydrogenase-like"/>
    <property type="match status" value="1"/>
</dbReference>
<dbReference type="Pfam" id="PF25291">
    <property type="entry name" value="CGLA_C"/>
    <property type="match status" value="1"/>
</dbReference>
<feature type="domain" description="Lambda-carrageenase C-terminal" evidence="2">
    <location>
        <begin position="857"/>
        <end position="935"/>
    </location>
</feature>
<dbReference type="KEGG" id="mbas:ALGA_2790"/>
<dbReference type="InterPro" id="IPR015943">
    <property type="entry name" value="WD40/YVTN_repeat-like_dom_sf"/>
</dbReference>
<name>A0A1Y1CMB8_9BACT</name>
<organism evidence="4 5">
    <name type="scientific">Labilibaculum antarcticum</name>
    <dbReference type="NCBI Taxonomy" id="1717717"/>
    <lineage>
        <taxon>Bacteria</taxon>
        <taxon>Pseudomonadati</taxon>
        <taxon>Bacteroidota</taxon>
        <taxon>Bacteroidia</taxon>
        <taxon>Marinilabiliales</taxon>
        <taxon>Marinifilaceae</taxon>
        <taxon>Labilibaculum</taxon>
    </lineage>
</organism>
<reference evidence="5" key="2">
    <citation type="journal article" date="2020" name="Antonie Van Leeuwenhoek">
        <title>Labilibaculum antarcticum sp. nov., a novel facultative anaerobic, psychrotorelant bacterium isolated from marine sediment of Antarctica.</title>
        <authorList>
            <person name="Watanabe M."/>
            <person name="Kojima H."/>
            <person name="Fukui M."/>
        </authorList>
    </citation>
    <scope>NUCLEOTIDE SEQUENCE [LARGE SCALE GENOMIC DNA]</scope>
    <source>
        <strain evidence="5">SPP2</strain>
    </source>
</reference>
<accession>A0A1Y1CMB8</accession>
<gene>
    <name evidence="4" type="ORF">ALGA_2790</name>
</gene>
<dbReference type="Pfam" id="PF25292">
    <property type="entry name" value="Beta-prop_CGLA"/>
    <property type="match status" value="1"/>
</dbReference>
<evidence type="ECO:0000313" key="4">
    <source>
        <dbReference type="EMBL" id="BAX81102.1"/>
    </source>
</evidence>
<dbReference type="InterPro" id="IPR057421">
    <property type="entry name" value="CGLA_M"/>
</dbReference>
<dbReference type="AlphaFoldDB" id="A0A1Y1CMB8"/>
<dbReference type="Gene3D" id="2.130.10.10">
    <property type="entry name" value="YVTN repeat-like/Quinoprotein amine dehydrogenase"/>
    <property type="match status" value="1"/>
</dbReference>
<dbReference type="OrthoDB" id="972537at2"/>
<evidence type="ECO:0000259" key="1">
    <source>
        <dbReference type="Pfam" id="PF25290"/>
    </source>
</evidence>
<reference evidence="4 5" key="1">
    <citation type="journal article" date="2018" name="Mar. Genomics">
        <title>Complete genome sequence of Marinifilaceae bacterium strain SPP2, isolated from the Antarctic marine sediment.</title>
        <authorList>
            <person name="Watanabe M."/>
            <person name="Kojima H."/>
            <person name="Fukui M."/>
        </authorList>
    </citation>
    <scope>NUCLEOTIDE SEQUENCE [LARGE SCALE GENOMIC DNA]</scope>
    <source>
        <strain evidence="4 5">SPP2</strain>
    </source>
</reference>
<feature type="domain" description="Lambda-carrageenase beta-propeller" evidence="3">
    <location>
        <begin position="56"/>
        <end position="375"/>
    </location>
</feature>
<keyword evidence="5" id="KW-1185">Reference proteome</keyword>